<reference evidence="3" key="1">
    <citation type="submission" date="2016-03" db="EMBL/GenBank/DDBJ databases">
        <authorList>
            <person name="Ploux O."/>
        </authorList>
    </citation>
    <scope>NUCLEOTIDE SEQUENCE [LARGE SCALE GENOMIC DNA]</scope>
    <source>
        <strain evidence="3">UK7</strain>
    </source>
</reference>
<dbReference type="EMBL" id="FJUW01000004">
    <property type="protein sequence ID" value="CZS91410.1"/>
    <property type="molecule type" value="Genomic_DNA"/>
</dbReference>
<accession>A0A1E1K0K1</accession>
<dbReference type="Proteomes" id="UP000178129">
    <property type="component" value="Unassembled WGS sequence"/>
</dbReference>
<dbReference type="SUPFAM" id="SSF48452">
    <property type="entry name" value="TPR-like"/>
    <property type="match status" value="1"/>
</dbReference>
<dbReference type="Gene3D" id="1.25.40.10">
    <property type="entry name" value="Tetratricopeptide repeat domain"/>
    <property type="match status" value="2"/>
</dbReference>
<evidence type="ECO:0000313" key="2">
    <source>
        <dbReference type="EMBL" id="CZS91410.1"/>
    </source>
</evidence>
<sequence length="498" mass="57245">MPDPNHKQVSSKHIPGRLRALDTLLQAEDGSREEIAVLGVIAFLNPENIGEDILKPDITQSQAPDYPISESNFQKACKNLISSSIVWTGPAQSSLDVSPEVQKRVRDKIAEDAIRSESFFIHVATRLASLWPYTNETPVPHTQGRKARWRRCAMLRPHVESLIEGYFDLKLKRHVAQPTIKFVELLKEAASYHIERGEPEEATRLLDIAAPMCESAKATPRLTEYRPEIYRGYVGLAHITREGRLYLKYAELNFNVELERFKESGKETASLASAYDHTGIVYNLFSRHEDAIRCFETSIAIRRNLEDFRKDWLFIPKYHMAHVYLHLGDDERAAGILDSAIIDRVEVHGEYDRYSHRTGILCYTLGDIRKHQGRLRESFALHSRAYDNFRSTEGPTNLGTLHCKYKVATHLARINDYNTARKFLDEILTHYRITPHARPYICRTAFLYADCLQEEGKDFSKMLQEALKVFNEYSPYKRNTMGSLTEKDVASVVSYDYL</sequence>
<comment type="caution">
    <text evidence="2">The sequence shown here is derived from an EMBL/GenBank/DDBJ whole genome shotgun (WGS) entry which is preliminary data.</text>
</comment>
<dbReference type="AlphaFoldDB" id="A0A1E1K0K1"/>
<dbReference type="Pfam" id="PF13424">
    <property type="entry name" value="TPR_12"/>
    <property type="match status" value="1"/>
</dbReference>
<dbReference type="Pfam" id="PF25000">
    <property type="entry name" value="DUF7779"/>
    <property type="match status" value="1"/>
</dbReference>
<dbReference type="InterPro" id="IPR056681">
    <property type="entry name" value="DUF7779"/>
</dbReference>
<gene>
    <name evidence="2" type="ORF">RCO7_07103</name>
</gene>
<keyword evidence="3" id="KW-1185">Reference proteome</keyword>
<proteinExistence type="predicted"/>
<name>A0A1E1K0K1_9HELO</name>
<organism evidence="2 3">
    <name type="scientific">Rhynchosporium graminicola</name>
    <dbReference type="NCBI Taxonomy" id="2792576"/>
    <lineage>
        <taxon>Eukaryota</taxon>
        <taxon>Fungi</taxon>
        <taxon>Dikarya</taxon>
        <taxon>Ascomycota</taxon>
        <taxon>Pezizomycotina</taxon>
        <taxon>Leotiomycetes</taxon>
        <taxon>Helotiales</taxon>
        <taxon>Ploettnerulaceae</taxon>
        <taxon>Rhynchosporium</taxon>
    </lineage>
</organism>
<dbReference type="InterPro" id="IPR011990">
    <property type="entry name" value="TPR-like_helical_dom_sf"/>
</dbReference>
<evidence type="ECO:0000313" key="3">
    <source>
        <dbReference type="Proteomes" id="UP000178129"/>
    </source>
</evidence>
<protein>
    <recommendedName>
        <fullName evidence="1">DUF7779 domain-containing protein</fullName>
    </recommendedName>
</protein>
<evidence type="ECO:0000259" key="1">
    <source>
        <dbReference type="Pfam" id="PF25000"/>
    </source>
</evidence>
<feature type="domain" description="DUF7779" evidence="1">
    <location>
        <begin position="28"/>
        <end position="112"/>
    </location>
</feature>
<dbReference type="InParanoid" id="A0A1E1K0K1"/>
<dbReference type="STRING" id="914237.A0A1E1K0K1"/>